<proteinExistence type="predicted"/>
<evidence type="ECO:0000313" key="3">
    <source>
        <dbReference type="Proteomes" id="UP000191897"/>
    </source>
</evidence>
<protein>
    <submittedName>
        <fullName evidence="2">Uncharacterized protein</fullName>
    </submittedName>
</protein>
<keyword evidence="1" id="KW-1133">Transmembrane helix</keyword>
<name>A0A1S7QNX1_AGRTU</name>
<keyword evidence="1" id="KW-0472">Membrane</keyword>
<keyword evidence="1" id="KW-0812">Transmembrane</keyword>
<gene>
    <name evidence="2" type="ORF">AGR4C_Cc80333</name>
</gene>
<accession>A0A1S7QNX1</accession>
<sequence length="62" mass="7113">MTTSDMNNDGHICVGMTRSNPKKNYKLYIFISVICIKILIFSVKMCIRGFLEILCRKKGEVP</sequence>
<evidence type="ECO:0000256" key="1">
    <source>
        <dbReference type="SAM" id="Phobius"/>
    </source>
</evidence>
<dbReference type="Proteomes" id="UP000191897">
    <property type="component" value="Unassembled WGS sequence"/>
</dbReference>
<organism evidence="2 3">
    <name type="scientific">Agrobacterium tumefaciens str. Kerr 14</name>
    <dbReference type="NCBI Taxonomy" id="1183424"/>
    <lineage>
        <taxon>Bacteria</taxon>
        <taxon>Pseudomonadati</taxon>
        <taxon>Pseudomonadota</taxon>
        <taxon>Alphaproteobacteria</taxon>
        <taxon>Hyphomicrobiales</taxon>
        <taxon>Rhizobiaceae</taxon>
        <taxon>Rhizobium/Agrobacterium group</taxon>
        <taxon>Agrobacterium</taxon>
        <taxon>Agrobacterium tumefaciens complex</taxon>
    </lineage>
</organism>
<evidence type="ECO:0000313" key="2">
    <source>
        <dbReference type="EMBL" id="CUX39795.1"/>
    </source>
</evidence>
<dbReference type="AlphaFoldDB" id="A0A1S7QNX1"/>
<reference evidence="2 3" key="1">
    <citation type="submission" date="2016-01" db="EMBL/GenBank/DDBJ databases">
        <authorList>
            <person name="Oliw E.H."/>
        </authorList>
    </citation>
    <scope>NUCLEOTIDE SEQUENCE [LARGE SCALE GENOMIC DNA]</scope>
    <source>
        <strain evidence="2 3">Kerr 14</strain>
    </source>
</reference>
<feature type="transmembrane region" description="Helical" evidence="1">
    <location>
        <begin position="27"/>
        <end position="47"/>
    </location>
</feature>
<dbReference type="EMBL" id="FBWC01000017">
    <property type="protein sequence ID" value="CUX39795.1"/>
    <property type="molecule type" value="Genomic_DNA"/>
</dbReference>